<dbReference type="InterPro" id="IPR016035">
    <property type="entry name" value="Acyl_Trfase/lysoPLipase"/>
</dbReference>
<dbReference type="GO" id="GO:0005829">
    <property type="term" value="C:cytosol"/>
    <property type="evidence" value="ECO:0007669"/>
    <property type="project" value="TreeGrafter"/>
</dbReference>
<comment type="catalytic activity">
    <reaction evidence="6">
        <text>a 1-acyl-sn-glycero-3-phosphocholine + H2O = sn-glycerol 3-phosphocholine + a fatty acid + H(+)</text>
        <dbReference type="Rhea" id="RHEA:15177"/>
        <dbReference type="ChEBI" id="CHEBI:15377"/>
        <dbReference type="ChEBI" id="CHEBI:15378"/>
        <dbReference type="ChEBI" id="CHEBI:16870"/>
        <dbReference type="ChEBI" id="CHEBI:28868"/>
        <dbReference type="ChEBI" id="CHEBI:58168"/>
        <dbReference type="EC" id="3.1.1.5"/>
    </reaction>
</comment>
<dbReference type="SMART" id="SM00022">
    <property type="entry name" value="PLAc"/>
    <property type="match status" value="1"/>
</dbReference>
<evidence type="ECO:0000256" key="7">
    <source>
        <dbReference type="SAM" id="MobiDB-lite"/>
    </source>
</evidence>
<keyword evidence="3 5" id="KW-0442">Lipid degradation</keyword>
<sequence>MFNTSLSPWPASIFSPSHIPSLFFISFLRARLREGEEFPPSSPFTMQRTIRWQFYTKRQRDIALGLLLGSSLSTGLGAAYYSRRPLLAHGGSLEQSKSWRSKSTVISSDSSTSKNRSQASADKKDIQAPESAKNTQDPPLQSHGHSPFEGKDDLPEAPTSAWQEATKRVAAVSDSFTGFDFASIRSKITDTILPSWIRMLPEYVHKVQDELSGAPYSLGWEIWEDAHDAEINPEIVWDASVRISRDLCSQEQDFRQKRLQFTAKALAKYLNVPESEVQPEDVPVIAMCGSGGGLRALVAGASSSLCAQEAGLLDCVTYTAGVSGSCWLQTLYNSSIGQHDHARVIEHLKHRIGVHIAYPPNALKLFSQAPTNKFLLSGFVEKLRGVPDADFGVVDIYGLLLAARLLVPKGELNVSANDLKVSNQRYSVQSGAVPMPIYTAVRHEIPEEMKGHIAPSQSAWYTTKHYDWFQWFEWTPYEFFCEELGCGIPTWSVGRGWNGGETVWRDNGLALPELRVPLMLGIWGSAFCATLSHYYKEIRPLLKTAGLDKLDGLLAGKDDDLVKVHPVDPALIPNFCLGLRDKLPDTTPESIHSEQHLQLMDAGMSNNLPIYPLLRPGRDVDVIIAFDASADVKTDNWVKVVDGYARQRGIQGWPMGAGWPPQTNSREENAQQLEDKQDANHSNNHEASQTAEQNDEMEESVQVTENDEDLGYCNVWVGQVHEKHEYMDEVAGRPVRGEDDESHLTSPDAGIALIYFPFLANDKVSGVDPMKSDFMSTWNFVYKPEEIDSVVRLAKANFEEGQEQTKRTVRAVWERKKARRLQGETEEKEFQRMARMVHTDGVGQWDHFSGH</sequence>
<feature type="compositionally biased region" description="Polar residues" evidence="7">
    <location>
        <begin position="680"/>
        <end position="692"/>
    </location>
</feature>
<dbReference type="PANTHER" id="PTHR10728">
    <property type="entry name" value="CYTOSOLIC PHOSPHOLIPASE A2"/>
    <property type="match status" value="1"/>
</dbReference>
<evidence type="ECO:0000256" key="6">
    <source>
        <dbReference type="RuleBase" id="RU362103"/>
    </source>
</evidence>
<dbReference type="GO" id="GO:0046475">
    <property type="term" value="P:glycerophospholipid catabolic process"/>
    <property type="evidence" value="ECO:0007669"/>
    <property type="project" value="TreeGrafter"/>
</dbReference>
<organism evidence="9 10">
    <name type="scientific">Neohortaea acidophila</name>
    <dbReference type="NCBI Taxonomy" id="245834"/>
    <lineage>
        <taxon>Eukaryota</taxon>
        <taxon>Fungi</taxon>
        <taxon>Dikarya</taxon>
        <taxon>Ascomycota</taxon>
        <taxon>Pezizomycotina</taxon>
        <taxon>Dothideomycetes</taxon>
        <taxon>Dothideomycetidae</taxon>
        <taxon>Mycosphaerellales</taxon>
        <taxon>Teratosphaeriaceae</taxon>
        <taxon>Neohortaea</taxon>
    </lineage>
</organism>
<feature type="domain" description="PLA2c" evidence="8">
    <location>
        <begin position="233"/>
        <end position="844"/>
    </location>
</feature>
<dbReference type="AlphaFoldDB" id="A0A6A6PJK8"/>
<dbReference type="Proteomes" id="UP000799767">
    <property type="component" value="Unassembled WGS sequence"/>
</dbReference>
<keyword evidence="2 5" id="KW-0378">Hydrolase</keyword>
<evidence type="ECO:0000256" key="3">
    <source>
        <dbReference type="ARBA" id="ARBA00022963"/>
    </source>
</evidence>
<evidence type="ECO:0000256" key="5">
    <source>
        <dbReference type="PROSITE-ProRule" id="PRU00555"/>
    </source>
</evidence>
<dbReference type="CDD" id="cd00147">
    <property type="entry name" value="cPLA2_like"/>
    <property type="match status" value="1"/>
</dbReference>
<evidence type="ECO:0000313" key="10">
    <source>
        <dbReference type="Proteomes" id="UP000799767"/>
    </source>
</evidence>
<dbReference type="EMBL" id="MU001641">
    <property type="protein sequence ID" value="KAF2479447.1"/>
    <property type="molecule type" value="Genomic_DNA"/>
</dbReference>
<dbReference type="GO" id="GO:0004622">
    <property type="term" value="F:phosphatidylcholine lysophospholipase activity"/>
    <property type="evidence" value="ECO:0007669"/>
    <property type="project" value="UniProtKB-EC"/>
</dbReference>
<dbReference type="PANTHER" id="PTHR10728:SF40">
    <property type="entry name" value="PATATIN FAMILY PROTEIN"/>
    <property type="match status" value="1"/>
</dbReference>
<keyword evidence="10" id="KW-1185">Reference proteome</keyword>
<dbReference type="GeneID" id="54475654"/>
<dbReference type="Gene3D" id="3.40.1090.10">
    <property type="entry name" value="Cytosolic phospholipase A2 catalytic domain"/>
    <property type="match status" value="1"/>
</dbReference>
<keyword evidence="9" id="KW-0808">Transferase</keyword>
<dbReference type="GO" id="GO:0016740">
    <property type="term" value="F:transferase activity"/>
    <property type="evidence" value="ECO:0007669"/>
    <property type="project" value="UniProtKB-KW"/>
</dbReference>
<feature type="region of interest" description="Disordered" evidence="7">
    <location>
        <begin position="651"/>
        <end position="705"/>
    </location>
</feature>
<reference evidence="9" key="1">
    <citation type="journal article" date="2020" name="Stud. Mycol.">
        <title>101 Dothideomycetes genomes: a test case for predicting lifestyles and emergence of pathogens.</title>
        <authorList>
            <person name="Haridas S."/>
            <person name="Albert R."/>
            <person name="Binder M."/>
            <person name="Bloem J."/>
            <person name="Labutti K."/>
            <person name="Salamov A."/>
            <person name="Andreopoulos B."/>
            <person name="Baker S."/>
            <person name="Barry K."/>
            <person name="Bills G."/>
            <person name="Bluhm B."/>
            <person name="Cannon C."/>
            <person name="Castanera R."/>
            <person name="Culley D."/>
            <person name="Daum C."/>
            <person name="Ezra D."/>
            <person name="Gonzalez J."/>
            <person name="Henrissat B."/>
            <person name="Kuo A."/>
            <person name="Liang C."/>
            <person name="Lipzen A."/>
            <person name="Lutzoni F."/>
            <person name="Magnuson J."/>
            <person name="Mondo S."/>
            <person name="Nolan M."/>
            <person name="Ohm R."/>
            <person name="Pangilinan J."/>
            <person name="Park H.-J."/>
            <person name="Ramirez L."/>
            <person name="Alfaro M."/>
            <person name="Sun H."/>
            <person name="Tritt A."/>
            <person name="Yoshinaga Y."/>
            <person name="Zwiers L.-H."/>
            <person name="Turgeon B."/>
            <person name="Goodwin S."/>
            <person name="Spatafora J."/>
            <person name="Crous P."/>
            <person name="Grigoriev I."/>
        </authorList>
    </citation>
    <scope>NUCLEOTIDE SEQUENCE</scope>
    <source>
        <strain evidence="9">CBS 113389</strain>
    </source>
</reference>
<evidence type="ECO:0000313" key="9">
    <source>
        <dbReference type="EMBL" id="KAF2479447.1"/>
    </source>
</evidence>
<comment type="similarity">
    <text evidence="1 6">Belongs to the lysophospholipase family.</text>
</comment>
<dbReference type="RefSeq" id="XP_033586017.1">
    <property type="nucleotide sequence ID" value="XM_033734652.1"/>
</dbReference>
<feature type="compositionally biased region" description="Low complexity" evidence="7">
    <location>
        <begin position="104"/>
        <end position="114"/>
    </location>
</feature>
<name>A0A6A6PJK8_9PEZI</name>
<evidence type="ECO:0000259" key="8">
    <source>
        <dbReference type="PROSITE" id="PS51210"/>
    </source>
</evidence>
<dbReference type="SUPFAM" id="SSF52151">
    <property type="entry name" value="FabD/lysophospholipase-like"/>
    <property type="match status" value="1"/>
</dbReference>
<dbReference type="OrthoDB" id="6121437at2759"/>
<protein>
    <recommendedName>
        <fullName evidence="6">Lysophospholipase</fullName>
        <ecNumber evidence="6">3.1.1.5</ecNumber>
    </recommendedName>
</protein>
<gene>
    <name evidence="9" type="ORF">BDY17DRAFT_303883</name>
</gene>
<dbReference type="Pfam" id="PF01735">
    <property type="entry name" value="PLA2_B"/>
    <property type="match status" value="1"/>
</dbReference>
<feature type="compositionally biased region" description="Acidic residues" evidence="7">
    <location>
        <begin position="693"/>
        <end position="705"/>
    </location>
</feature>
<dbReference type="EC" id="3.1.1.5" evidence="6"/>
<feature type="compositionally biased region" description="Basic and acidic residues" evidence="7">
    <location>
        <begin position="665"/>
        <end position="679"/>
    </location>
</feature>
<evidence type="ECO:0000256" key="4">
    <source>
        <dbReference type="ARBA" id="ARBA00023098"/>
    </source>
</evidence>
<keyword evidence="4 5" id="KW-0443">Lipid metabolism</keyword>
<dbReference type="PROSITE" id="PS51210">
    <property type="entry name" value="PLA2C"/>
    <property type="match status" value="1"/>
</dbReference>
<evidence type="ECO:0000256" key="2">
    <source>
        <dbReference type="ARBA" id="ARBA00022801"/>
    </source>
</evidence>
<evidence type="ECO:0000256" key="1">
    <source>
        <dbReference type="ARBA" id="ARBA00008780"/>
    </source>
</evidence>
<dbReference type="InterPro" id="IPR002642">
    <property type="entry name" value="LysoPLipase_cat_dom"/>
</dbReference>
<dbReference type="GO" id="GO:0004623">
    <property type="term" value="F:phospholipase A2 activity"/>
    <property type="evidence" value="ECO:0007669"/>
    <property type="project" value="TreeGrafter"/>
</dbReference>
<feature type="region of interest" description="Disordered" evidence="7">
    <location>
        <begin position="104"/>
        <end position="162"/>
    </location>
</feature>
<proteinExistence type="inferred from homology"/>
<accession>A0A6A6PJK8</accession>